<dbReference type="InterPro" id="IPR006432">
    <property type="entry name" value="Phage_portal_A118-type"/>
</dbReference>
<evidence type="ECO:0000313" key="1">
    <source>
        <dbReference type="EMBL" id="AEH93670.1"/>
    </source>
</evidence>
<dbReference type="Proteomes" id="UP000000486">
    <property type="component" value="Chromosome"/>
</dbReference>
<accession>A0A0E0V0A4</accession>
<sequence length="589" mass="66264">MINQIIASVKGVMRRMGLLKALKDVKDHKKVNANDEDYKYIDMWKRLYQGHYAEWHNLNYEHNGNPVNRRQLSMNLPKVTAKYMSKLLFNEKVKINIDDKAAEEFVLNVLKTNGFTKNMERYIEYGEAMGGFVIKVYHDGNKNVKVSFATADCMYPLSNDSENVDECVISNSFHKNDKYYTLLEWLEWKGEKVEVYTVTTELYQSDDPNELGTKVSLALLFDDIEPVASLSKFTRPTFTYIKPNIANNKNLTSPLGISIYANALDTLKTLDLMFDSYYQEFKLGKKKVLVPSSFVKTAVNLDGSTSQYFDSTDEAFFLYQGDQDADGKSVKDISVEIRSTEFIESINAMLRIYAMQVGLSAGTFTFDENGLKTATEVVSEKSETYQTKNSHSQLIEQGIKEMIVSILEVGKFIEAYSGDIVELDTITVDFDDSIAQDEDTTINRYTTAKNQGMIPLKIALQRAWNITDAEAEEWKEEIEKDARAEIPGNDLSGLLGDIELPDENADGTLEASAVAGETIQEVSLNGAQITSLVNIVQSVAKGELPYNSALEMIVAAFPFDEEKARKILADAGNGFTIKEKEKTSKKEVD</sequence>
<evidence type="ECO:0000313" key="2">
    <source>
        <dbReference type="Proteomes" id="UP000000486"/>
    </source>
</evidence>
<dbReference type="PATRIC" id="fig|1030009.3.peg.2655"/>
<dbReference type="KEGG" id="lmq:LMM7_2665"/>
<name>A0A0E0V0A4_LISMM</name>
<reference evidence="1 2" key="1">
    <citation type="journal article" date="2011" name="J. Bacteriol.">
        <title>Genome sequence of the nonpathogenic Listeria monocytogenes serovar 4a strain M7.</title>
        <authorList>
            <person name="Chen J."/>
            <person name="Xia Y."/>
            <person name="Cheng C."/>
            <person name="Fang C."/>
            <person name="Shan Y."/>
            <person name="Jin G."/>
            <person name="Fang W."/>
        </authorList>
    </citation>
    <scope>NUCLEOTIDE SEQUENCE [LARGE SCALE GENOMIC DNA]</scope>
    <source>
        <strain evidence="1 2">M7</strain>
    </source>
</reference>
<dbReference type="Pfam" id="PF05133">
    <property type="entry name" value="SPP1_portal"/>
    <property type="match status" value="1"/>
</dbReference>
<dbReference type="EMBL" id="CP002816">
    <property type="protein sequence ID" value="AEH93670.1"/>
    <property type="molecule type" value="Genomic_DNA"/>
</dbReference>
<gene>
    <name evidence="1" type="ordered locus">LMM7_2665</name>
</gene>
<dbReference type="NCBIfam" id="TIGR01542">
    <property type="entry name" value="A118_put_portal"/>
    <property type="match status" value="1"/>
</dbReference>
<dbReference type="RefSeq" id="WP_012582402.1">
    <property type="nucleotide sequence ID" value="NC_017537.1"/>
</dbReference>
<dbReference type="HOGENOM" id="CLU_042280_0_0_9"/>
<protein>
    <submittedName>
        <fullName evidence="1">Phage portal protein, putative, A118 family</fullName>
    </submittedName>
</protein>
<dbReference type="InterPro" id="IPR021145">
    <property type="entry name" value="Portal_protein_SPP1_Gp6-like"/>
</dbReference>
<proteinExistence type="predicted"/>
<dbReference type="AlphaFoldDB" id="A0A0E0V0A4"/>
<organism evidence="1 2">
    <name type="scientific">Listeria monocytogenes serotype 4a (strain M7)</name>
    <dbReference type="NCBI Taxonomy" id="1030009"/>
    <lineage>
        <taxon>Bacteria</taxon>
        <taxon>Bacillati</taxon>
        <taxon>Bacillota</taxon>
        <taxon>Bacilli</taxon>
        <taxon>Bacillales</taxon>
        <taxon>Listeriaceae</taxon>
        <taxon>Listeria</taxon>
    </lineage>
</organism>